<evidence type="ECO:0000256" key="5">
    <source>
        <dbReference type="ARBA" id="ARBA00022801"/>
    </source>
</evidence>
<dbReference type="NCBIfam" id="NF003588">
    <property type="entry name" value="PRK05254.1-1"/>
    <property type="match status" value="1"/>
</dbReference>
<dbReference type="HAMAP" id="MF_00148">
    <property type="entry name" value="UDG"/>
    <property type="match status" value="1"/>
</dbReference>
<evidence type="ECO:0000256" key="1">
    <source>
        <dbReference type="ARBA" id="ARBA00008184"/>
    </source>
</evidence>
<dbReference type="PANTHER" id="PTHR11264">
    <property type="entry name" value="URACIL-DNA GLYCOSYLASE"/>
    <property type="match status" value="1"/>
</dbReference>
<dbReference type="InterPro" id="IPR035937">
    <property type="entry name" value="FPG_N"/>
</dbReference>
<dbReference type="Gene3D" id="3.20.190.10">
    <property type="entry name" value="MutM-like, N-terminal"/>
    <property type="match status" value="1"/>
</dbReference>
<dbReference type="SUPFAM" id="SSF52141">
    <property type="entry name" value="Uracil-DNA glycosylase-like"/>
    <property type="match status" value="1"/>
</dbReference>
<dbReference type="InterPro" id="IPR015886">
    <property type="entry name" value="H2TH_FPG"/>
</dbReference>
<dbReference type="SUPFAM" id="SSF46946">
    <property type="entry name" value="S13-like H2TH domain"/>
    <property type="match status" value="1"/>
</dbReference>
<keyword evidence="5" id="KW-0378">Hydrolase</keyword>
<dbReference type="Gene3D" id="3.40.470.10">
    <property type="entry name" value="Uracil-DNA glycosylase-like domain"/>
    <property type="match status" value="1"/>
</dbReference>
<keyword evidence="7" id="KW-0234">DNA repair</keyword>
<dbReference type="SUPFAM" id="SSF81624">
    <property type="entry name" value="N-terminal domain of MutM-like DNA repair proteins"/>
    <property type="match status" value="1"/>
</dbReference>
<keyword evidence="9" id="KW-0511">Multifunctional enzyme</keyword>
<keyword evidence="10" id="KW-0326">Glycosidase</keyword>
<feature type="non-terminal residue" evidence="14">
    <location>
        <position position="1"/>
    </location>
</feature>
<dbReference type="EC" id="4.2.99.18" evidence="3"/>
<dbReference type="PROSITE" id="PS51068">
    <property type="entry name" value="FPG_CAT"/>
    <property type="match status" value="1"/>
</dbReference>
<dbReference type="GO" id="GO:0004844">
    <property type="term" value="F:uracil DNA N-glycosylase activity"/>
    <property type="evidence" value="ECO:0007669"/>
    <property type="project" value="InterPro"/>
</dbReference>
<evidence type="ECO:0000256" key="11">
    <source>
        <dbReference type="PROSITE-ProRule" id="PRU10072"/>
    </source>
</evidence>
<dbReference type="InterPro" id="IPR005122">
    <property type="entry name" value="Uracil-DNA_glycosylase-like"/>
</dbReference>
<dbReference type="SMART" id="SM00986">
    <property type="entry name" value="UDG"/>
    <property type="match status" value="1"/>
</dbReference>
<dbReference type="GO" id="GO:0005739">
    <property type="term" value="C:mitochondrion"/>
    <property type="evidence" value="ECO:0007669"/>
    <property type="project" value="TreeGrafter"/>
</dbReference>
<evidence type="ECO:0000256" key="8">
    <source>
        <dbReference type="ARBA" id="ARBA00023239"/>
    </source>
</evidence>
<feature type="region of interest" description="Disordered" evidence="12">
    <location>
        <begin position="321"/>
        <end position="348"/>
    </location>
</feature>
<organism evidence="14 15">
    <name type="scientific">Seminavis robusta</name>
    <dbReference type="NCBI Taxonomy" id="568900"/>
    <lineage>
        <taxon>Eukaryota</taxon>
        <taxon>Sar</taxon>
        <taxon>Stramenopiles</taxon>
        <taxon>Ochrophyta</taxon>
        <taxon>Bacillariophyta</taxon>
        <taxon>Bacillariophyceae</taxon>
        <taxon>Bacillariophycidae</taxon>
        <taxon>Naviculales</taxon>
        <taxon>Naviculaceae</taxon>
        <taxon>Seminavis</taxon>
    </lineage>
</organism>
<keyword evidence="6" id="KW-0238">DNA-binding</keyword>
<dbReference type="InterPro" id="IPR002043">
    <property type="entry name" value="UDG_fam1"/>
</dbReference>
<dbReference type="NCBIfam" id="TIGR00628">
    <property type="entry name" value="ung"/>
    <property type="match status" value="1"/>
</dbReference>
<dbReference type="Pfam" id="PF01149">
    <property type="entry name" value="Fapy_DNA_glyco"/>
    <property type="match status" value="1"/>
</dbReference>
<dbReference type="AlphaFoldDB" id="A0A9N8I137"/>
<evidence type="ECO:0000256" key="7">
    <source>
        <dbReference type="ARBA" id="ARBA00023204"/>
    </source>
</evidence>
<feature type="domain" description="Formamidopyrimidine-DNA glycosylase catalytic" evidence="13">
    <location>
        <begin position="3"/>
        <end position="150"/>
    </location>
</feature>
<dbReference type="Pfam" id="PF03407">
    <property type="entry name" value="Nucleotid_trans"/>
    <property type="match status" value="1"/>
</dbReference>
<dbReference type="InterPro" id="IPR036895">
    <property type="entry name" value="Uracil-DNA_glycosylase-like_sf"/>
</dbReference>
<dbReference type="GO" id="GO:0003684">
    <property type="term" value="F:damaged DNA binding"/>
    <property type="evidence" value="ECO:0007669"/>
    <property type="project" value="InterPro"/>
</dbReference>
<dbReference type="GO" id="GO:0140078">
    <property type="term" value="F:class I DNA-(apurinic or apyrimidinic site) endonuclease activity"/>
    <property type="evidence" value="ECO:0007669"/>
    <property type="project" value="UniProtKB-EC"/>
</dbReference>
<dbReference type="SMART" id="SM01232">
    <property type="entry name" value="H2TH"/>
    <property type="match status" value="1"/>
</dbReference>
<dbReference type="SMART" id="SM00898">
    <property type="entry name" value="Fapy_DNA_glyco"/>
    <property type="match status" value="1"/>
</dbReference>
<dbReference type="InterPro" id="IPR018085">
    <property type="entry name" value="Ura-DNA_Glyclase_AS"/>
</dbReference>
<gene>
    <name evidence="14" type="ORF">SEMRO_3092_G343570.1</name>
</gene>
<dbReference type="InterPro" id="IPR010979">
    <property type="entry name" value="Ribosomal_uS13-like_H2TH"/>
</dbReference>
<dbReference type="GO" id="GO:0097510">
    <property type="term" value="P:base-excision repair, AP site formation via deaminated base removal"/>
    <property type="evidence" value="ECO:0007669"/>
    <property type="project" value="TreeGrafter"/>
</dbReference>
<evidence type="ECO:0000313" key="14">
    <source>
        <dbReference type="EMBL" id="CAB9530878.1"/>
    </source>
</evidence>
<evidence type="ECO:0000256" key="10">
    <source>
        <dbReference type="ARBA" id="ARBA00023295"/>
    </source>
</evidence>
<dbReference type="InterPro" id="IPR012319">
    <property type="entry name" value="FPG_cat"/>
</dbReference>
<feature type="active site" description="Proton acceptor" evidence="11">
    <location>
        <position position="431"/>
    </location>
</feature>
<evidence type="ECO:0000256" key="6">
    <source>
        <dbReference type="ARBA" id="ARBA00023125"/>
    </source>
</evidence>
<keyword evidence="15" id="KW-1185">Reference proteome</keyword>
<evidence type="ECO:0000256" key="9">
    <source>
        <dbReference type="ARBA" id="ARBA00023268"/>
    </source>
</evidence>
<proteinExistence type="inferred from homology"/>
<name>A0A9N8I137_9STRA</name>
<dbReference type="SMART" id="SM00987">
    <property type="entry name" value="UreE_C"/>
    <property type="match status" value="1"/>
</dbReference>
<dbReference type="OrthoDB" id="10031947at2759"/>
<dbReference type="NCBIfam" id="NF003589">
    <property type="entry name" value="PRK05254.1-2"/>
    <property type="match status" value="1"/>
</dbReference>
<dbReference type="Proteomes" id="UP001153069">
    <property type="component" value="Unassembled WGS sequence"/>
</dbReference>
<evidence type="ECO:0000256" key="12">
    <source>
        <dbReference type="SAM" id="MobiDB-lite"/>
    </source>
</evidence>
<evidence type="ECO:0000256" key="2">
    <source>
        <dbReference type="ARBA" id="ARBA00009409"/>
    </source>
</evidence>
<protein>
    <recommendedName>
        <fullName evidence="3">DNA-(apurinic or apyrimidinic site) lyase</fullName>
        <ecNumber evidence="3">4.2.99.18</ecNumber>
    </recommendedName>
</protein>
<comment type="similarity">
    <text evidence="2">Belongs to the FPG family.</text>
</comment>
<dbReference type="Pfam" id="PF03167">
    <property type="entry name" value="UDG"/>
    <property type="match status" value="1"/>
</dbReference>
<dbReference type="Gene3D" id="1.10.8.50">
    <property type="match status" value="1"/>
</dbReference>
<evidence type="ECO:0000313" key="15">
    <source>
        <dbReference type="Proteomes" id="UP001153069"/>
    </source>
</evidence>
<dbReference type="NCBIfam" id="NF003592">
    <property type="entry name" value="PRK05254.1-5"/>
    <property type="match status" value="1"/>
</dbReference>
<evidence type="ECO:0000256" key="3">
    <source>
        <dbReference type="ARBA" id="ARBA00012720"/>
    </source>
</evidence>
<comment type="similarity">
    <text evidence="1">Belongs to the uracil-DNA glycosylase (UDG) superfamily. UNG family.</text>
</comment>
<comment type="caution">
    <text evidence="14">The sequence shown here is derived from an EMBL/GenBank/DDBJ whole genome shotgun (WGS) entry which is preliminary data.</text>
</comment>
<dbReference type="EMBL" id="CAICTM010003090">
    <property type="protein sequence ID" value="CAB9530878.1"/>
    <property type="molecule type" value="Genomic_DNA"/>
</dbReference>
<evidence type="ECO:0000259" key="13">
    <source>
        <dbReference type="PROSITE" id="PS51068"/>
    </source>
</evidence>
<dbReference type="PANTHER" id="PTHR11264:SF0">
    <property type="entry name" value="URACIL-DNA GLYCOSYLASE"/>
    <property type="match status" value="1"/>
</dbReference>
<evidence type="ECO:0000256" key="4">
    <source>
        <dbReference type="ARBA" id="ARBA00022763"/>
    </source>
</evidence>
<dbReference type="PROSITE" id="PS00130">
    <property type="entry name" value="U_DNA_GLYCOSYLASE"/>
    <property type="match status" value="1"/>
</dbReference>
<dbReference type="InterPro" id="IPR005069">
    <property type="entry name" value="Nucl-diP-sugar_transferase"/>
</dbReference>
<reference evidence="14" key="1">
    <citation type="submission" date="2020-06" db="EMBL/GenBank/DDBJ databases">
        <authorList>
            <consortium name="Plant Systems Biology data submission"/>
        </authorList>
    </citation>
    <scope>NUCLEOTIDE SEQUENCE</scope>
    <source>
        <strain evidence="14">D6</strain>
    </source>
</reference>
<keyword evidence="4" id="KW-0227">DNA damage</keyword>
<keyword evidence="8" id="KW-0456">Lyase</keyword>
<dbReference type="GO" id="GO:0008270">
    <property type="term" value="F:zinc ion binding"/>
    <property type="evidence" value="ECO:0007669"/>
    <property type="project" value="InterPro"/>
</dbReference>
<dbReference type="GO" id="GO:0005634">
    <property type="term" value="C:nucleus"/>
    <property type="evidence" value="ECO:0007669"/>
    <property type="project" value="TreeGrafter"/>
</dbReference>
<sequence>MMPEGPEVRTLVDQLQGGVGRRLLDVKFVSGRYVRNGKPGGFREFAATMLPLDLQKDDDSPSVDLIRSWEAKGKFLYIVLDDGSKETRGKDKKEGDFQRSIWITLGMTGKFVNEQIHAQDDTHGRWYLEVMDVKSKKQSKIHYHDIRNFGTLKFCLSKTELQDKLASLGPDILDPNVTTEDVFVQIASQKNPSMNICKFLMNQANLCGIGNYILAEGLYRANIDPFASLGEMSNTQSRALFRELQSTALESYEAQGMTRQKGGVYANVDGSKGKFEMQLQCYGRQLCARRGDPVIQETAGPHGRTIWYTKAQLFMPLEERFPPAARQRATPKRKATNGPSSGKHSDNGWDVYARAESDSARLGILLSGLTEPSWRDVLTKEMQKDKYSTLVNFLADELANKETICPPHDYVFSALNLCPLDHVKVVVVGQDPYHGKGQAHGLAFSVQKGIPPPPSLKNILKEATEDVGIGPPMHGNLEHWACQGVLLLNNVLTVRQGSANSHKGKAGWEILTGALIDHLNTEKEGLVFLLFGNAAHSKADAVNETRHTLIKTSHPSPLGATKTASPFLGSKCFSRCNQLLEQQGLDRIDWNYQVVQTLRRSFQLSWPTRILNGSLDQDSHFAFPVHTSNHPSFTRAPQLNLLQSTDGLAMMNRNTTATSAAASRKRGKMSMATMVLLMVSNGVSFFLGAFLALNAFAGHCPSSSQSGVMSVQTGALRSLQKKEESEKCTNESVFPEEIQRFASGMAHMKKEDFTNTFDLGVPLDQPKKGAEDVLILYNKKGAMPKRLQSSSPTSMELLKTDEAVERCDYMNVILTNYDPGRAQCVVIVPQYESYHIQKYMRVPLSGHRELNSKYPLEPVSRGHQANGREQFLPPKAVDTQKNWDMLRTYLASIDDVLKELRPIVDKISIKNTVVVMVCNHGQSELLLNFACSAKSRNLDISNVLVFATDQETKELAESVGLTAYFDERNFGEIPMEAAGRYGDRKFVAMMMAKVICVQVVGLLGVDILFQDVDIVWFKSPLSFFHDEQSPIYSFDAYFQDDGAHSVRYAPWSSNSGFYYLRHNDRTQYFLNSLLMQGDLILKTDSHQQALVAVLSEHANLYGLRVKVLSRDEDEFPGGYHFHQKTGKYMRAYFKGHNKPYLMHMSWTKNKDNKLLFFKQMGEWYLNEQCVNRKPGEIDISKGSDFVSTCCSKTALFSCHYRDKPSIKSCKDSPP</sequence>
<accession>A0A9N8I137</accession>
<dbReference type="CDD" id="cd10027">
    <property type="entry name" value="UDG-F1-like"/>
    <property type="match status" value="1"/>
</dbReference>